<evidence type="ECO:0000313" key="4">
    <source>
        <dbReference type="Proteomes" id="UP000295606"/>
    </source>
</evidence>
<evidence type="ECO:0000256" key="2">
    <source>
        <dbReference type="SAM" id="Phobius"/>
    </source>
</evidence>
<dbReference type="RefSeq" id="WP_133189804.1">
    <property type="nucleotide sequence ID" value="NZ_SMOD01000055.1"/>
</dbReference>
<sequence>MAYISGQDVGAVLDLFSSRAYPTIWILGLAIAFLSLIAASICLMRRAESFRILLGAVAGLIAGISYFALALGALPESDARATRSTSSPTTSVETHTSSIRLSGEGPDSRRKARD</sequence>
<keyword evidence="2" id="KW-0472">Membrane</keyword>
<keyword evidence="2" id="KW-1133">Transmembrane helix</keyword>
<dbReference type="OrthoDB" id="9858496at2"/>
<accession>A0A4V2ZUW1</accession>
<dbReference type="EMBL" id="SMOD01000055">
    <property type="protein sequence ID" value="TDG02693.1"/>
    <property type="molecule type" value="Genomic_DNA"/>
</dbReference>
<dbReference type="Proteomes" id="UP000295606">
    <property type="component" value="Unassembled WGS sequence"/>
</dbReference>
<feature type="transmembrane region" description="Helical" evidence="2">
    <location>
        <begin position="20"/>
        <end position="43"/>
    </location>
</feature>
<feature type="compositionally biased region" description="Low complexity" evidence="1">
    <location>
        <begin position="82"/>
        <end position="98"/>
    </location>
</feature>
<comment type="caution">
    <text evidence="3">The sequence shown here is derived from an EMBL/GenBank/DDBJ whole genome shotgun (WGS) entry which is preliminary data.</text>
</comment>
<proteinExistence type="predicted"/>
<protein>
    <submittedName>
        <fullName evidence="3">Uncharacterized protein</fullName>
    </submittedName>
</protein>
<gene>
    <name evidence="3" type="ORF">E1N52_38485</name>
</gene>
<reference evidence="3 4" key="1">
    <citation type="submission" date="2019-03" db="EMBL/GenBank/DDBJ databases">
        <title>Paraburkholderia sp. isolated from native Mimosa gymnas in Guartela State Park, Brazil.</title>
        <authorList>
            <person name="Paulitsch F."/>
            <person name="Hungria M."/>
            <person name="Delamuta J.R.M."/>
            <person name="Ribeiro R.A."/>
            <person name="Dall'Agnol R."/>
            <person name="Silva J.S.B."/>
        </authorList>
    </citation>
    <scope>NUCLEOTIDE SEQUENCE [LARGE SCALE GENOMIC DNA]</scope>
    <source>
        <strain evidence="3 4">CNPSo 3008</strain>
    </source>
</reference>
<name>A0A4V2ZUW1_9BURK</name>
<dbReference type="AlphaFoldDB" id="A0A4V2ZUW1"/>
<keyword evidence="2" id="KW-0812">Transmembrane</keyword>
<organism evidence="3 4">
    <name type="scientific">Paraburkholderia guartelaensis</name>
    <dbReference type="NCBI Taxonomy" id="2546446"/>
    <lineage>
        <taxon>Bacteria</taxon>
        <taxon>Pseudomonadati</taxon>
        <taxon>Pseudomonadota</taxon>
        <taxon>Betaproteobacteria</taxon>
        <taxon>Burkholderiales</taxon>
        <taxon>Burkholderiaceae</taxon>
        <taxon>Paraburkholderia</taxon>
    </lineage>
</organism>
<evidence type="ECO:0000313" key="3">
    <source>
        <dbReference type="EMBL" id="TDG02693.1"/>
    </source>
</evidence>
<feature type="region of interest" description="Disordered" evidence="1">
    <location>
        <begin position="80"/>
        <end position="114"/>
    </location>
</feature>
<evidence type="ECO:0000256" key="1">
    <source>
        <dbReference type="SAM" id="MobiDB-lite"/>
    </source>
</evidence>
<feature type="transmembrane region" description="Helical" evidence="2">
    <location>
        <begin position="50"/>
        <end position="74"/>
    </location>
</feature>